<dbReference type="SUPFAM" id="SSF47090">
    <property type="entry name" value="PGBD-like"/>
    <property type="match status" value="1"/>
</dbReference>
<evidence type="ECO:0000259" key="3">
    <source>
        <dbReference type="Pfam" id="PF13699"/>
    </source>
</evidence>
<dbReference type="STRING" id="549789.NIES30_13765"/>
<keyword evidence="5" id="KW-1185">Reference proteome</keyword>
<organism evidence="4 5">
    <name type="scientific">Phormidium tenue NIES-30</name>
    <dbReference type="NCBI Taxonomy" id="549789"/>
    <lineage>
        <taxon>Bacteria</taxon>
        <taxon>Bacillati</taxon>
        <taxon>Cyanobacteriota</taxon>
        <taxon>Cyanophyceae</taxon>
        <taxon>Oscillatoriophycideae</taxon>
        <taxon>Oscillatoriales</taxon>
        <taxon>Oscillatoriaceae</taxon>
        <taxon>Phormidium</taxon>
    </lineage>
</organism>
<feature type="compositionally biased region" description="Polar residues" evidence="1">
    <location>
        <begin position="25"/>
        <end position="36"/>
    </location>
</feature>
<name>A0A1U7J4W8_9CYAN</name>
<dbReference type="InterPro" id="IPR036366">
    <property type="entry name" value="PGBDSf"/>
</dbReference>
<proteinExistence type="predicted"/>
<dbReference type="Pfam" id="PF13699">
    <property type="entry name" value="eCIS_core"/>
    <property type="match status" value="1"/>
</dbReference>
<dbReference type="InterPro" id="IPR036365">
    <property type="entry name" value="PGBD-like_sf"/>
</dbReference>
<evidence type="ECO:0008006" key="6">
    <source>
        <dbReference type="Google" id="ProtNLM"/>
    </source>
</evidence>
<dbReference type="Pfam" id="PF01471">
    <property type="entry name" value="PG_binding_1"/>
    <property type="match status" value="1"/>
</dbReference>
<dbReference type="Gene3D" id="1.10.101.10">
    <property type="entry name" value="PGBD-like superfamily/PGBD"/>
    <property type="match status" value="1"/>
</dbReference>
<evidence type="ECO:0000313" key="4">
    <source>
        <dbReference type="EMBL" id="OKH47519.1"/>
    </source>
</evidence>
<protein>
    <recommendedName>
        <fullName evidence="6">DUF4157 domain-containing protein</fullName>
    </recommendedName>
</protein>
<dbReference type="RefSeq" id="WP_073608995.1">
    <property type="nucleotide sequence ID" value="NZ_MRCG01000009.1"/>
</dbReference>
<dbReference type="InterPro" id="IPR002477">
    <property type="entry name" value="Peptidoglycan-bd-like"/>
</dbReference>
<comment type="caution">
    <text evidence="4">The sequence shown here is derived from an EMBL/GenBank/DDBJ whole genome shotgun (WGS) entry which is preliminary data.</text>
</comment>
<sequence length="537" mass="54540">MPSTLKIGAAHDRDEQEADRIADQTMGTSGASVQQPETEDKLAVPSTVQAALRSPGQPLNPITLAFMQPRLGHDLSQVRLHTGAAAARSAQDVNARAYTVGQDIVFANQEYAPATTAGHKLLAHELVHTIQQSSGSAIRLQRTIGDGHDLQSPRFAGDAVLEACFDNERFLQFGHQGPAVSKVQQALVDAGFPLPVFGVDGIFKAETRTAVRDFQQSHGLDPDGIVGPLTMGALDAQFAAAPPAPAPVPPAPAPVPPAPAPVPPAPAPVPPAPAPAPPAPAPAPPEAITSQTVATSPGVQTRTTIGVGEQVNLTHAPGSAAWTTTGGTLSAANGVTVILTAPDTAQTITVRAGAATLAFTVVAPTSVAMDRQPGTGVKHSVNRADSGIQTRVFLGPDTVNFGRARYRELDVNAIATVPGAYSCFAVGVAHCGAGGSGAPCPDKALTNTVIAGKGTQSLLGDCAYSGACGGSPPFTPGSITFNIPYEYKVGTGAFRTIATITQVHTLAADASTLTSSKAGANGSTTVAAATLSIPQCP</sequence>
<evidence type="ECO:0000313" key="5">
    <source>
        <dbReference type="Proteomes" id="UP000185557"/>
    </source>
</evidence>
<feature type="region of interest" description="Disordered" evidence="1">
    <location>
        <begin position="1"/>
        <end position="39"/>
    </location>
</feature>
<evidence type="ECO:0000259" key="2">
    <source>
        <dbReference type="Pfam" id="PF01471"/>
    </source>
</evidence>
<dbReference type="Proteomes" id="UP000185557">
    <property type="component" value="Unassembled WGS sequence"/>
</dbReference>
<reference evidence="4 5" key="1">
    <citation type="submission" date="2016-11" db="EMBL/GenBank/DDBJ databases">
        <title>Draft Genome Sequences of Nine Cyanobacterial Strains from Diverse Habitats.</title>
        <authorList>
            <person name="Zhu T."/>
            <person name="Hou S."/>
            <person name="Lu X."/>
            <person name="Hess W.R."/>
        </authorList>
    </citation>
    <scope>NUCLEOTIDE SEQUENCE [LARGE SCALE GENOMIC DNA]</scope>
    <source>
        <strain evidence="4 5">NIES-30</strain>
    </source>
</reference>
<dbReference type="AlphaFoldDB" id="A0A1U7J4W8"/>
<evidence type="ECO:0000256" key="1">
    <source>
        <dbReference type="SAM" id="MobiDB-lite"/>
    </source>
</evidence>
<feature type="domain" description="Peptidoglycan binding-like" evidence="2">
    <location>
        <begin position="176"/>
        <end position="234"/>
    </location>
</feature>
<feature type="domain" description="eCIS core" evidence="3">
    <location>
        <begin position="59"/>
        <end position="135"/>
    </location>
</feature>
<feature type="compositionally biased region" description="Basic and acidic residues" evidence="1">
    <location>
        <begin position="9"/>
        <end position="22"/>
    </location>
</feature>
<accession>A0A1U7J4W8</accession>
<dbReference type="InterPro" id="IPR025295">
    <property type="entry name" value="eCIS_core_dom"/>
</dbReference>
<dbReference type="EMBL" id="MRCG01000009">
    <property type="protein sequence ID" value="OKH47519.1"/>
    <property type="molecule type" value="Genomic_DNA"/>
</dbReference>
<gene>
    <name evidence="4" type="ORF">NIES30_13765</name>
</gene>